<keyword evidence="5" id="KW-1185">Reference proteome</keyword>
<dbReference type="NCBIfam" id="TIGR04183">
    <property type="entry name" value="Por_Secre_tail"/>
    <property type="match status" value="1"/>
</dbReference>
<organism evidence="4 5">
    <name type="scientific">Abyssalbus ytuae</name>
    <dbReference type="NCBI Taxonomy" id="2926907"/>
    <lineage>
        <taxon>Bacteria</taxon>
        <taxon>Pseudomonadati</taxon>
        <taxon>Bacteroidota</taxon>
        <taxon>Flavobacteriia</taxon>
        <taxon>Flavobacteriales</taxon>
        <taxon>Flavobacteriaceae</taxon>
        <taxon>Abyssalbus</taxon>
    </lineage>
</organism>
<dbReference type="InterPro" id="IPR001956">
    <property type="entry name" value="CBM3"/>
</dbReference>
<dbReference type="SUPFAM" id="SSF88713">
    <property type="entry name" value="Glycoside hydrolase/deacetylase"/>
    <property type="match status" value="1"/>
</dbReference>
<evidence type="ECO:0000313" key="5">
    <source>
        <dbReference type="Proteomes" id="UP000831290"/>
    </source>
</evidence>
<evidence type="ECO:0000259" key="3">
    <source>
        <dbReference type="PROSITE" id="PS51172"/>
    </source>
</evidence>
<protein>
    <submittedName>
        <fullName evidence="4">T9SS type A sorting domain-containing protein</fullName>
    </submittedName>
</protein>
<dbReference type="PROSITE" id="PS51172">
    <property type="entry name" value="CBM3"/>
    <property type="match status" value="1"/>
</dbReference>
<dbReference type="InterPro" id="IPR012334">
    <property type="entry name" value="Pectin_lyas_fold"/>
</dbReference>
<evidence type="ECO:0000313" key="4">
    <source>
        <dbReference type="EMBL" id="UOB17804.1"/>
    </source>
</evidence>
<name>A0A9E6ZL68_9FLAO</name>
<dbReference type="Proteomes" id="UP000831290">
    <property type="component" value="Chromosome"/>
</dbReference>
<dbReference type="AlphaFoldDB" id="A0A9E6ZL68"/>
<dbReference type="KEGG" id="fbm:MQE35_00555"/>
<keyword evidence="1 2" id="KW-0732">Signal</keyword>
<proteinExistence type="predicted"/>
<evidence type="ECO:0000256" key="1">
    <source>
        <dbReference type="ARBA" id="ARBA00022729"/>
    </source>
</evidence>
<dbReference type="Gene3D" id="2.60.40.710">
    <property type="entry name" value="Endoglucanase-like"/>
    <property type="match status" value="1"/>
</dbReference>
<sequence>MKQRMLYFFMVLFLTIRAGATIYNCSTVEEITYALNNVQPGDEIIIQPGTYISSAGVNGAYFYSNIDGTAANPITIRSASSTNRAQLQGDNIAQRIVLRIFGDYWIVKDLDISNGLKGLVFDNSNYSKAINCDIHTTGNEAVHVRDGADYVTIESCKIYNTGNENSGAYGEGIYIGTDKGSWSSYDPYCNYTTVSNCEIGPNVRAEGIDLKEGTLGTIIEYNIFNAEGLSGANYSDSFIDLKGARSYIRYNTFNGNDVPNLLRGIAAIDREVAYSSYEHAIHDNIFNINDTSIKLVEAYAGTTEVYAWDNTRIPDGDMYNSRVLESIPGWYNSSANYVDQFDDSTVTLYGSALTNLEVSESGCEELKLEMKAGATLPAFTPILYGFPEPLDFSGNPTIRVRVRSANSFNLRFDLHDGTNATNGVNGRVTQTIPAGLDDWTELEFNYSDLAFTDNGVNKSAITRINIQLDPGNENFPGPLYIDYIAIGTTPTTTDNAVCKTDDIVAPNQKYIILKMDDLRSNSNNTYNANWQRFVDSIRVYNVKAALGLIAKDLVSASQSFKDSLSKWHNEAHFEIWHHGWDHKKNNYPPDNDNIGEFSGTPYDYQKQHFEDAMLYAKNELGIIMRSFGAPYNQTDDTFLSVIEENDDIKVWMYPTSTSYSGLALLRGANNQLESSTGVVSYESFLNAYNSSTADYLVLQAHPGYWNDSSFEQFDQVITFLKNNNVVFVLPYEYYGIVNGENEEDINYVDQFDDSTVTLYGSALTNLEVSESGCEELKLEMKAGATLPAFTPILYGFPEPLDFSGNPTIRVRVRSANSFNLRFDLHDGTNATNGVNGRVTQTIPAGLDDWTELEFNYSDLAFTDNGVNKSAITRINIQLDPGNENFPGPLYIDYIAIGTTPSTTDNAVCKTDEAIDVMNDLRLQYYCAETIDNNSKMKPYIRIVNNDSVAVPFKDLKVRYWFTKDISSELKYKFENIEIGNEIYGEFHELDPVLDKADHFIDITFDDFSGELLPNEISEKIKLKITNANNESFNELNDYSFNPDILTFSDFDKITLYQNGILIWGEEPSEIKSTSLIKNNNIRVNLNEEDIENKNLIYPNPTPGILYLKVNDKWLNGEATIFNLYGRRILKKKITDAKHFSLDLSVLQKGNYVLLLNKGKDSLSKLIIKK</sequence>
<gene>
    <name evidence="4" type="ORF">MQE35_00555</name>
</gene>
<dbReference type="SMART" id="SM00710">
    <property type="entry name" value="PbH1"/>
    <property type="match status" value="5"/>
</dbReference>
<dbReference type="EMBL" id="CP094358">
    <property type="protein sequence ID" value="UOB17804.1"/>
    <property type="molecule type" value="Genomic_DNA"/>
</dbReference>
<dbReference type="SMART" id="SM01067">
    <property type="entry name" value="CBM_3"/>
    <property type="match status" value="1"/>
</dbReference>
<evidence type="ECO:0000256" key="2">
    <source>
        <dbReference type="SAM" id="SignalP"/>
    </source>
</evidence>
<dbReference type="GO" id="GO:0030248">
    <property type="term" value="F:cellulose binding"/>
    <property type="evidence" value="ECO:0007669"/>
    <property type="project" value="InterPro"/>
</dbReference>
<dbReference type="InterPro" id="IPR011330">
    <property type="entry name" value="Glyco_hydro/deAcase_b/a-brl"/>
</dbReference>
<dbReference type="Gene3D" id="3.20.20.370">
    <property type="entry name" value="Glycoside hydrolase/deacetylase"/>
    <property type="match status" value="1"/>
</dbReference>
<dbReference type="Pfam" id="PF18962">
    <property type="entry name" value="Por_Secre_tail"/>
    <property type="match status" value="1"/>
</dbReference>
<feature type="chain" id="PRO_5039623985" evidence="2">
    <location>
        <begin position="21"/>
        <end position="1169"/>
    </location>
</feature>
<feature type="domain" description="CBM3" evidence="3">
    <location>
        <begin position="916"/>
        <end position="1068"/>
    </location>
</feature>
<reference evidence="4" key="1">
    <citation type="submission" date="2022-03" db="EMBL/GenBank/DDBJ databases">
        <title>Description of Abyssus ytuae gen. nov., sp. nov., a novel member of the family Flavobacteriaceae isolated from the sediment of Mariana Trench.</title>
        <authorList>
            <person name="Zhang J."/>
            <person name="Xu X."/>
        </authorList>
    </citation>
    <scope>NUCLEOTIDE SEQUENCE</scope>
    <source>
        <strain evidence="4">MT3330</strain>
    </source>
</reference>
<accession>A0A9E6ZL68</accession>
<dbReference type="InterPro" id="IPR026444">
    <property type="entry name" value="Secre_tail"/>
</dbReference>
<dbReference type="InterPro" id="IPR011050">
    <property type="entry name" value="Pectin_lyase_fold/virulence"/>
</dbReference>
<dbReference type="SUPFAM" id="SSF49384">
    <property type="entry name" value="Carbohydrate-binding domain"/>
    <property type="match status" value="1"/>
</dbReference>
<dbReference type="RefSeq" id="WP_255843548.1">
    <property type="nucleotide sequence ID" value="NZ_CP094358.1"/>
</dbReference>
<feature type="signal peptide" evidence="2">
    <location>
        <begin position="1"/>
        <end position="20"/>
    </location>
</feature>
<dbReference type="Pfam" id="PF00942">
    <property type="entry name" value="CBM_3"/>
    <property type="match status" value="1"/>
</dbReference>
<dbReference type="InterPro" id="IPR006626">
    <property type="entry name" value="PbH1"/>
</dbReference>
<dbReference type="GO" id="GO:0005975">
    <property type="term" value="P:carbohydrate metabolic process"/>
    <property type="evidence" value="ECO:0007669"/>
    <property type="project" value="InterPro"/>
</dbReference>
<dbReference type="InterPro" id="IPR036966">
    <property type="entry name" value="CBM3_sf"/>
</dbReference>
<dbReference type="InterPro" id="IPR008965">
    <property type="entry name" value="CBM2/CBM3_carb-bd_dom_sf"/>
</dbReference>
<dbReference type="SUPFAM" id="SSF51126">
    <property type="entry name" value="Pectin lyase-like"/>
    <property type="match status" value="1"/>
</dbReference>
<dbReference type="Gene3D" id="2.160.20.10">
    <property type="entry name" value="Single-stranded right-handed beta-helix, Pectin lyase-like"/>
    <property type="match status" value="1"/>
</dbReference>